<feature type="transmembrane region" description="Helical" evidence="1">
    <location>
        <begin position="46"/>
        <end position="65"/>
    </location>
</feature>
<keyword evidence="1" id="KW-0812">Transmembrane</keyword>
<protein>
    <submittedName>
        <fullName evidence="2">Uncharacterized protein</fullName>
    </submittedName>
</protein>
<dbReference type="Proteomes" id="UP000603641">
    <property type="component" value="Unassembled WGS sequence"/>
</dbReference>
<reference evidence="2 3" key="1">
    <citation type="submission" date="2020-08" db="EMBL/GenBank/DDBJ databases">
        <title>A Genomic Blueprint of the Chicken Gut Microbiome.</title>
        <authorList>
            <person name="Gilroy R."/>
            <person name="Ravi A."/>
            <person name="Getino M."/>
            <person name="Pursley I."/>
            <person name="Horton D.L."/>
            <person name="Alikhan N.-F."/>
            <person name="Baker D."/>
            <person name="Gharbi K."/>
            <person name="Hall N."/>
            <person name="Watson M."/>
            <person name="Adriaenssens E.M."/>
            <person name="Foster-Nyarko E."/>
            <person name="Jarju S."/>
            <person name="Secka A."/>
            <person name="Antonio M."/>
            <person name="Oren A."/>
            <person name="Chaudhuri R."/>
            <person name="La Ragione R.M."/>
            <person name="Hildebrand F."/>
            <person name="Pallen M.J."/>
        </authorList>
    </citation>
    <scope>NUCLEOTIDE SEQUENCE [LARGE SCALE GENOMIC DNA]</scope>
    <source>
        <strain evidence="2 3">Sa2CUA10</strain>
    </source>
</reference>
<proteinExistence type="predicted"/>
<gene>
    <name evidence="2" type="ORF">H9648_07780</name>
</gene>
<feature type="transmembrane region" description="Helical" evidence="1">
    <location>
        <begin position="72"/>
        <end position="97"/>
    </location>
</feature>
<evidence type="ECO:0000313" key="2">
    <source>
        <dbReference type="EMBL" id="MBD7963952.1"/>
    </source>
</evidence>
<keyword evidence="1" id="KW-1133">Transmembrane helix</keyword>
<evidence type="ECO:0000313" key="3">
    <source>
        <dbReference type="Proteomes" id="UP000603641"/>
    </source>
</evidence>
<feature type="transmembrane region" description="Helical" evidence="1">
    <location>
        <begin position="16"/>
        <end position="34"/>
    </location>
</feature>
<comment type="caution">
    <text evidence="2">The sequence shown here is derived from an EMBL/GenBank/DDBJ whole genome shotgun (WGS) entry which is preliminary data.</text>
</comment>
<accession>A0ABR8SKE1</accession>
<keyword evidence="1" id="KW-0472">Membrane</keyword>
<dbReference type="EMBL" id="JACSQM010000003">
    <property type="protein sequence ID" value="MBD7963952.1"/>
    <property type="molecule type" value="Genomic_DNA"/>
</dbReference>
<keyword evidence="3" id="KW-1185">Reference proteome</keyword>
<evidence type="ECO:0000256" key="1">
    <source>
        <dbReference type="SAM" id="Phobius"/>
    </source>
</evidence>
<organism evidence="2 3">
    <name type="scientific">Fictibacillus norfolkensis</name>
    <dbReference type="NCBI Taxonomy" id="2762233"/>
    <lineage>
        <taxon>Bacteria</taxon>
        <taxon>Bacillati</taxon>
        <taxon>Bacillota</taxon>
        <taxon>Bacilli</taxon>
        <taxon>Bacillales</taxon>
        <taxon>Fictibacillaceae</taxon>
        <taxon>Fictibacillus</taxon>
    </lineage>
</organism>
<name>A0ABR8SKE1_9BACL</name>
<sequence length="101" mass="11377">MEFEIKKKRKRKLQTLTGFISFIIGLLALAVLNIGLLIETVDIPELFLFPLPLLGVFLGVVGLVTKNRSKQFAWWGIGINGFIPIFFIIMMGLSWTINAKP</sequence>
<dbReference type="RefSeq" id="WP_191753342.1">
    <property type="nucleotide sequence ID" value="NZ_JACSQM010000003.1"/>
</dbReference>